<dbReference type="InterPro" id="IPR000608">
    <property type="entry name" value="UBC"/>
</dbReference>
<dbReference type="PANTHER" id="PTHR24067">
    <property type="entry name" value="UBIQUITIN-CONJUGATING ENZYME E2"/>
    <property type="match status" value="1"/>
</dbReference>
<evidence type="ECO:0000313" key="3">
    <source>
        <dbReference type="EMBL" id="KAL3420935.1"/>
    </source>
</evidence>
<gene>
    <name evidence="3" type="ORF">PVAG01_07380</name>
</gene>
<feature type="domain" description="UBC core" evidence="2">
    <location>
        <begin position="3"/>
        <end position="153"/>
    </location>
</feature>
<evidence type="ECO:0000313" key="4">
    <source>
        <dbReference type="Proteomes" id="UP001629113"/>
    </source>
</evidence>
<comment type="caution">
    <text evidence="3">The sequence shown here is derived from an EMBL/GenBank/DDBJ whole genome shotgun (WGS) entry which is preliminary data.</text>
</comment>
<dbReference type="InterPro" id="IPR016135">
    <property type="entry name" value="UBQ-conjugating_enzyme/RWD"/>
</dbReference>
<organism evidence="3 4">
    <name type="scientific">Phlyctema vagabunda</name>
    <dbReference type="NCBI Taxonomy" id="108571"/>
    <lineage>
        <taxon>Eukaryota</taxon>
        <taxon>Fungi</taxon>
        <taxon>Dikarya</taxon>
        <taxon>Ascomycota</taxon>
        <taxon>Pezizomycotina</taxon>
        <taxon>Leotiomycetes</taxon>
        <taxon>Helotiales</taxon>
        <taxon>Dermateaceae</taxon>
        <taxon>Phlyctema</taxon>
    </lineage>
</organism>
<protein>
    <submittedName>
        <fullName evidence="3">Ubiquitin-conjugating enzyme</fullName>
    </submittedName>
</protein>
<reference evidence="3 4" key="1">
    <citation type="submission" date="2024-06" db="EMBL/GenBank/DDBJ databases">
        <title>Complete genome of Phlyctema vagabunda strain 19-DSS-EL-015.</title>
        <authorList>
            <person name="Fiorenzani C."/>
        </authorList>
    </citation>
    <scope>NUCLEOTIDE SEQUENCE [LARGE SCALE GENOMIC DNA]</scope>
    <source>
        <strain evidence="3 4">19-DSS-EL-015</strain>
    </source>
</reference>
<evidence type="ECO:0000256" key="1">
    <source>
        <dbReference type="ARBA" id="ARBA00022786"/>
    </source>
</evidence>
<evidence type="ECO:0000259" key="2">
    <source>
        <dbReference type="PROSITE" id="PS50127"/>
    </source>
</evidence>
<sequence>MASSQKRITKEFAEVSQDPPAGMSVSLVNESNVHEWNVFMEGPEGTPYAGGKFKLLLVLPTEYPFKAPTLNFKTKIWHPNVTFDEKGSMCLGMLKGEVWKPSSRIMSILTAAQQLLVEPNPDDAVEASIAQKLKEDKAGFNKEAQEYTKKYAK</sequence>
<dbReference type="PROSITE" id="PS50127">
    <property type="entry name" value="UBC_2"/>
    <property type="match status" value="1"/>
</dbReference>
<keyword evidence="1" id="KW-0833">Ubl conjugation pathway</keyword>
<name>A0ABR4PCB2_9HELO</name>
<dbReference type="SUPFAM" id="SSF54495">
    <property type="entry name" value="UBC-like"/>
    <property type="match status" value="1"/>
</dbReference>
<dbReference type="Pfam" id="PF00179">
    <property type="entry name" value="UQ_con"/>
    <property type="match status" value="1"/>
</dbReference>
<proteinExistence type="predicted"/>
<dbReference type="SMART" id="SM00212">
    <property type="entry name" value="UBCc"/>
    <property type="match status" value="1"/>
</dbReference>
<dbReference type="EMBL" id="JBFCZG010000006">
    <property type="protein sequence ID" value="KAL3420935.1"/>
    <property type="molecule type" value="Genomic_DNA"/>
</dbReference>
<keyword evidence="4" id="KW-1185">Reference proteome</keyword>
<accession>A0ABR4PCB2</accession>
<dbReference type="Gene3D" id="3.10.110.10">
    <property type="entry name" value="Ubiquitin Conjugating Enzyme"/>
    <property type="match status" value="1"/>
</dbReference>
<dbReference type="InterPro" id="IPR050113">
    <property type="entry name" value="Ub_conjugating_enzyme"/>
</dbReference>
<dbReference type="Proteomes" id="UP001629113">
    <property type="component" value="Unassembled WGS sequence"/>
</dbReference>